<dbReference type="AlphaFoldDB" id="A0A6A6WQU0"/>
<feature type="transmembrane region" description="Helical" evidence="6">
    <location>
        <begin position="109"/>
        <end position="128"/>
    </location>
</feature>
<evidence type="ECO:0000256" key="6">
    <source>
        <dbReference type="SAM" id="Phobius"/>
    </source>
</evidence>
<dbReference type="EMBL" id="MU002488">
    <property type="protein sequence ID" value="KAF2786333.1"/>
    <property type="molecule type" value="Genomic_DNA"/>
</dbReference>
<evidence type="ECO:0000313" key="7">
    <source>
        <dbReference type="EMBL" id="KAF2786333.1"/>
    </source>
</evidence>
<organism evidence="7 8">
    <name type="scientific">Melanomma pulvis-pyrius CBS 109.77</name>
    <dbReference type="NCBI Taxonomy" id="1314802"/>
    <lineage>
        <taxon>Eukaryota</taxon>
        <taxon>Fungi</taxon>
        <taxon>Dikarya</taxon>
        <taxon>Ascomycota</taxon>
        <taxon>Pezizomycotina</taxon>
        <taxon>Dothideomycetes</taxon>
        <taxon>Pleosporomycetidae</taxon>
        <taxon>Pleosporales</taxon>
        <taxon>Melanommataceae</taxon>
        <taxon>Melanomma</taxon>
    </lineage>
</organism>
<reference evidence="7" key="1">
    <citation type="journal article" date="2020" name="Stud. Mycol.">
        <title>101 Dothideomycetes genomes: a test case for predicting lifestyles and emergence of pathogens.</title>
        <authorList>
            <person name="Haridas S."/>
            <person name="Albert R."/>
            <person name="Binder M."/>
            <person name="Bloem J."/>
            <person name="Labutti K."/>
            <person name="Salamov A."/>
            <person name="Andreopoulos B."/>
            <person name="Baker S."/>
            <person name="Barry K."/>
            <person name="Bills G."/>
            <person name="Bluhm B."/>
            <person name="Cannon C."/>
            <person name="Castanera R."/>
            <person name="Culley D."/>
            <person name="Daum C."/>
            <person name="Ezra D."/>
            <person name="Gonzalez J."/>
            <person name="Henrissat B."/>
            <person name="Kuo A."/>
            <person name="Liang C."/>
            <person name="Lipzen A."/>
            <person name="Lutzoni F."/>
            <person name="Magnuson J."/>
            <person name="Mondo S."/>
            <person name="Nolan M."/>
            <person name="Ohm R."/>
            <person name="Pangilinan J."/>
            <person name="Park H.-J."/>
            <person name="Ramirez L."/>
            <person name="Alfaro M."/>
            <person name="Sun H."/>
            <person name="Tritt A."/>
            <person name="Yoshinaga Y."/>
            <person name="Zwiers L.-H."/>
            <person name="Turgeon B."/>
            <person name="Goodwin S."/>
            <person name="Spatafora J."/>
            <person name="Crous P."/>
            <person name="Grigoriev I."/>
        </authorList>
    </citation>
    <scope>NUCLEOTIDE SEQUENCE</scope>
    <source>
        <strain evidence="7">CBS 109.77</strain>
    </source>
</reference>
<evidence type="ECO:0000256" key="1">
    <source>
        <dbReference type="ARBA" id="ARBA00004141"/>
    </source>
</evidence>
<feature type="non-terminal residue" evidence="7">
    <location>
        <position position="1"/>
    </location>
</feature>
<dbReference type="Proteomes" id="UP000799757">
    <property type="component" value="Unassembled WGS sequence"/>
</dbReference>
<name>A0A6A6WQU0_9PLEO</name>
<accession>A0A6A6WQU0</accession>
<sequence>TARFAQTCALPLTRGAEAIFTYLVAVTLCFSSSTLYYTFSNHNQASIWQLIDHLGIITMIWASSMALTAFCFTPGSASQRAYFMAITAAALLSYSQLTTILLYSPSHRWDLHATHVVFGGLATLPAVHASYESHYQPTKQEGHLLKSFWNLLLLNTVGGGIYATGFVERMVGKTAAELDASHFTMHVFAVAGAWIYKRGLYEMVDTRREMP</sequence>
<keyword evidence="5" id="KW-0862">Zinc</keyword>
<feature type="transmembrane region" description="Helical" evidence="6">
    <location>
        <begin position="19"/>
        <end position="39"/>
    </location>
</feature>
<keyword evidence="5" id="KW-0479">Metal-binding</keyword>
<evidence type="ECO:0000256" key="3">
    <source>
        <dbReference type="ARBA" id="ARBA00022989"/>
    </source>
</evidence>
<feature type="transmembrane region" description="Helical" evidence="6">
    <location>
        <begin position="148"/>
        <end position="167"/>
    </location>
</feature>
<dbReference type="GO" id="GO:0016020">
    <property type="term" value="C:membrane"/>
    <property type="evidence" value="ECO:0007669"/>
    <property type="project" value="UniProtKB-SubCell"/>
</dbReference>
<feature type="transmembrane region" description="Helical" evidence="6">
    <location>
        <begin position="81"/>
        <end position="102"/>
    </location>
</feature>
<keyword evidence="3 6" id="KW-1133">Transmembrane helix</keyword>
<evidence type="ECO:0000256" key="4">
    <source>
        <dbReference type="ARBA" id="ARBA00023136"/>
    </source>
</evidence>
<evidence type="ECO:0000256" key="2">
    <source>
        <dbReference type="ARBA" id="ARBA00022692"/>
    </source>
</evidence>
<feature type="transmembrane region" description="Helical" evidence="6">
    <location>
        <begin position="179"/>
        <end position="196"/>
    </location>
</feature>
<dbReference type="GO" id="GO:0006882">
    <property type="term" value="P:intracellular zinc ion homeostasis"/>
    <property type="evidence" value="ECO:0007669"/>
    <property type="project" value="TreeGrafter"/>
</dbReference>
<dbReference type="OrthoDB" id="529367at2759"/>
<protein>
    <recommendedName>
        <fullName evidence="9">Hly-III related protein</fullName>
    </recommendedName>
</protein>
<feature type="binding site" evidence="5">
    <location>
        <position position="182"/>
    </location>
    <ligand>
        <name>Zn(2+)</name>
        <dbReference type="ChEBI" id="CHEBI:29105"/>
    </ligand>
</feature>
<evidence type="ECO:0000256" key="5">
    <source>
        <dbReference type="PIRSR" id="PIRSR604254-1"/>
    </source>
</evidence>
<feature type="transmembrane region" description="Helical" evidence="6">
    <location>
        <begin position="51"/>
        <end position="75"/>
    </location>
</feature>
<dbReference type="PANTHER" id="PTHR20855:SF130">
    <property type="entry name" value="HAEMOLYSIN-III FAMILY PROTEIN"/>
    <property type="match status" value="1"/>
</dbReference>
<evidence type="ECO:0000313" key="8">
    <source>
        <dbReference type="Proteomes" id="UP000799757"/>
    </source>
</evidence>
<comment type="subcellular location">
    <subcellularLocation>
        <location evidence="1">Membrane</location>
        <topology evidence="1">Multi-pass membrane protein</topology>
    </subcellularLocation>
</comment>
<dbReference type="Pfam" id="PF03006">
    <property type="entry name" value="HlyIII"/>
    <property type="match status" value="1"/>
</dbReference>
<feature type="binding site" evidence="5">
    <location>
        <position position="186"/>
    </location>
    <ligand>
        <name>Zn(2+)</name>
        <dbReference type="ChEBI" id="CHEBI:29105"/>
    </ligand>
</feature>
<gene>
    <name evidence="7" type="ORF">K505DRAFT_260116</name>
</gene>
<dbReference type="InterPro" id="IPR004254">
    <property type="entry name" value="AdipoR/HlyIII-related"/>
</dbReference>
<keyword evidence="2 6" id="KW-0812">Transmembrane</keyword>
<keyword evidence="8" id="KW-1185">Reference proteome</keyword>
<proteinExistence type="predicted"/>
<dbReference type="GO" id="GO:0038023">
    <property type="term" value="F:signaling receptor activity"/>
    <property type="evidence" value="ECO:0007669"/>
    <property type="project" value="TreeGrafter"/>
</dbReference>
<keyword evidence="4 6" id="KW-0472">Membrane</keyword>
<dbReference type="PANTHER" id="PTHR20855">
    <property type="entry name" value="ADIPOR/PROGESTIN RECEPTOR-RELATED"/>
    <property type="match status" value="1"/>
</dbReference>
<evidence type="ECO:0008006" key="9">
    <source>
        <dbReference type="Google" id="ProtNLM"/>
    </source>
</evidence>
<dbReference type="GO" id="GO:0046872">
    <property type="term" value="F:metal ion binding"/>
    <property type="evidence" value="ECO:0007669"/>
    <property type="project" value="UniProtKB-KW"/>
</dbReference>